<protein>
    <submittedName>
        <fullName evidence="1">Uncharacterized protein</fullName>
    </submittedName>
</protein>
<evidence type="ECO:0000313" key="1">
    <source>
        <dbReference type="EMBL" id="GEU30866.1"/>
    </source>
</evidence>
<dbReference type="AlphaFoldDB" id="A0A6L2J250"/>
<sequence length="89" mass="10218">MRDIRKSAVFNDGIWFGLNVVTGSYHDDPYNCFFWQSGSVETQGECSFNVCDAKEGYTYSGPLLWEDIRTRNVLNRCFLDEDVPSSHLP</sequence>
<dbReference type="EMBL" id="BKCJ010000196">
    <property type="protein sequence ID" value="GEU30866.1"/>
    <property type="molecule type" value="Genomic_DNA"/>
</dbReference>
<gene>
    <name evidence="1" type="ORF">Tci_002844</name>
</gene>
<comment type="caution">
    <text evidence="1">The sequence shown here is derived from an EMBL/GenBank/DDBJ whole genome shotgun (WGS) entry which is preliminary data.</text>
</comment>
<name>A0A6L2J250_TANCI</name>
<organism evidence="1">
    <name type="scientific">Tanacetum cinerariifolium</name>
    <name type="common">Dalmatian daisy</name>
    <name type="synonym">Chrysanthemum cinerariifolium</name>
    <dbReference type="NCBI Taxonomy" id="118510"/>
    <lineage>
        <taxon>Eukaryota</taxon>
        <taxon>Viridiplantae</taxon>
        <taxon>Streptophyta</taxon>
        <taxon>Embryophyta</taxon>
        <taxon>Tracheophyta</taxon>
        <taxon>Spermatophyta</taxon>
        <taxon>Magnoliopsida</taxon>
        <taxon>eudicotyledons</taxon>
        <taxon>Gunneridae</taxon>
        <taxon>Pentapetalae</taxon>
        <taxon>asterids</taxon>
        <taxon>campanulids</taxon>
        <taxon>Asterales</taxon>
        <taxon>Asteraceae</taxon>
        <taxon>Asteroideae</taxon>
        <taxon>Anthemideae</taxon>
        <taxon>Anthemidinae</taxon>
        <taxon>Tanacetum</taxon>
    </lineage>
</organism>
<accession>A0A6L2J250</accession>
<reference evidence="1" key="1">
    <citation type="journal article" date="2019" name="Sci. Rep.">
        <title>Draft genome of Tanacetum cinerariifolium, the natural source of mosquito coil.</title>
        <authorList>
            <person name="Yamashiro T."/>
            <person name="Shiraishi A."/>
            <person name="Satake H."/>
            <person name="Nakayama K."/>
        </authorList>
    </citation>
    <scope>NUCLEOTIDE SEQUENCE</scope>
</reference>
<proteinExistence type="predicted"/>